<dbReference type="Proteomes" id="UP000192288">
    <property type="component" value="Unassembled WGS sequence"/>
</dbReference>
<sequence>MPSILNEFINKNDALKIKLLTTLLENKQNTYELRNLTNQFKVSDYLMRESLEALNSDINVLFGDDWMVLKRGIIYQKMTLTRYHVYRLSQYFFDLSPLKLLLDQRLISGSIPNYTFMQSEFGWSTSYFFIQKNTLSELIDLDSPEAVISAAFVIYDHYDAKPKFDHYILSASQAVSQFLVDKSYINTHGADKKRLLIAIFLNEITHNPDNCRNIMQHEDKHIHVDDGLPDDICQRLGIPLNNMVLSHLISALNIFDLLEISAPISFTDYAQPIVDRLAAVIMPRLSHSKLNCTPEDAEKISHAMACYCLKFTTTNHWALLSQDNISTNYFQDIYPSIYYLIESFLPSINYPKEIVPPTYLNAAILNMISIIFYYLDITNVDAITISLNFSGSPFTNNMIEAILKDHISHASVHFVTEVLDDSADIYLSDTLCDDVSKPQVIWKKPPTVSDWQSLAELIIRLKKNKNDQQSK</sequence>
<dbReference type="EMBL" id="MPLS01000013">
    <property type="protein sequence ID" value="ORI97842.1"/>
    <property type="molecule type" value="Genomic_DNA"/>
</dbReference>
<dbReference type="eggNOG" id="ENOG50308EG">
    <property type="taxonomic scope" value="Bacteria"/>
</dbReference>
<proteinExistence type="predicted"/>
<evidence type="ECO:0000313" key="1">
    <source>
        <dbReference type="EMBL" id="ORI97842.1"/>
    </source>
</evidence>
<dbReference type="STRING" id="33968.BMS77_04925"/>
<organism evidence="1 2">
    <name type="scientific">Leuconostoc pseudomesenteroides</name>
    <dbReference type="NCBI Taxonomy" id="33968"/>
    <lineage>
        <taxon>Bacteria</taxon>
        <taxon>Bacillati</taxon>
        <taxon>Bacillota</taxon>
        <taxon>Bacilli</taxon>
        <taxon>Lactobacillales</taxon>
        <taxon>Lactobacillaceae</taxon>
        <taxon>Leuconostoc</taxon>
    </lineage>
</organism>
<gene>
    <name evidence="1" type="ORF">BMR96_04960</name>
</gene>
<dbReference type="RefSeq" id="WP_080519186.1">
    <property type="nucleotide sequence ID" value="NZ_MPLS01000013.1"/>
</dbReference>
<dbReference type="AlphaFoldDB" id="A0A1X0VDN4"/>
<accession>A0A1X0VDN4</accession>
<comment type="caution">
    <text evidence="1">The sequence shown here is derived from an EMBL/GenBank/DDBJ whole genome shotgun (WGS) entry which is preliminary data.</text>
</comment>
<protein>
    <recommendedName>
        <fullName evidence="3">Mga helix-turn-helix domain-containing protein</fullName>
    </recommendedName>
</protein>
<evidence type="ECO:0000313" key="2">
    <source>
        <dbReference type="Proteomes" id="UP000192288"/>
    </source>
</evidence>
<evidence type="ECO:0008006" key="3">
    <source>
        <dbReference type="Google" id="ProtNLM"/>
    </source>
</evidence>
<name>A0A1X0VDN4_LEUPS</name>
<reference evidence="1 2" key="1">
    <citation type="journal article" date="2017" name="Front. Microbiol.">
        <title>Genomic Characterization of Dairy Associated Leuconostoc Species and Diversity of Leuconostocs in Undefined Mixed Mesophilic Starter Cultures.</title>
        <authorList>
            <person name="Frantzen C.A."/>
            <person name="Kot W."/>
            <person name="Pedersen T.B."/>
            <person name="Ardo Y.M."/>
            <person name="Broadbent J.R."/>
            <person name="Neve H."/>
            <person name="Hansen L.H."/>
            <person name="Dal Bello F."/>
            <person name="Ostlie H.M."/>
            <person name="Kleppen H.P."/>
            <person name="Vogensen F.K."/>
            <person name="Holo H."/>
        </authorList>
    </citation>
    <scope>NUCLEOTIDE SEQUENCE [LARGE SCALE GENOMIC DNA]</scope>
    <source>
        <strain evidence="1 2">LMGCF08</strain>
    </source>
</reference>